<protein>
    <submittedName>
        <fullName evidence="3">Ovule protein</fullName>
    </submittedName>
</protein>
<evidence type="ECO:0000256" key="1">
    <source>
        <dbReference type="SAM" id="MobiDB-lite"/>
    </source>
</evidence>
<proteinExistence type="predicted"/>
<feature type="compositionally biased region" description="Basic residues" evidence="1">
    <location>
        <begin position="85"/>
        <end position="97"/>
    </location>
</feature>
<reference evidence="2" key="1">
    <citation type="submission" date="2012-09" db="EMBL/GenBank/DDBJ databases">
        <authorList>
            <person name="Martin A.A."/>
        </authorList>
    </citation>
    <scope>NUCLEOTIDE SEQUENCE</scope>
</reference>
<organism evidence="2 3">
    <name type="scientific">Angiostrongylus cantonensis</name>
    <name type="common">Rat lungworm</name>
    <dbReference type="NCBI Taxonomy" id="6313"/>
    <lineage>
        <taxon>Eukaryota</taxon>
        <taxon>Metazoa</taxon>
        <taxon>Ecdysozoa</taxon>
        <taxon>Nematoda</taxon>
        <taxon>Chromadorea</taxon>
        <taxon>Rhabditida</taxon>
        <taxon>Rhabditina</taxon>
        <taxon>Rhabditomorpha</taxon>
        <taxon>Strongyloidea</taxon>
        <taxon>Metastrongylidae</taxon>
        <taxon>Angiostrongylus</taxon>
    </lineage>
</organism>
<evidence type="ECO:0000313" key="3">
    <source>
        <dbReference type="WBParaSite" id="ACAC_0001038601-mRNA-1"/>
    </source>
</evidence>
<dbReference type="WBParaSite" id="ACAC_0001038601-mRNA-1">
    <property type="protein sequence ID" value="ACAC_0001038601-mRNA-1"/>
    <property type="gene ID" value="ACAC_0001038601"/>
</dbReference>
<evidence type="ECO:0000313" key="2">
    <source>
        <dbReference type="Proteomes" id="UP000035642"/>
    </source>
</evidence>
<dbReference type="AlphaFoldDB" id="A0A0K0DGY2"/>
<feature type="compositionally biased region" description="Basic and acidic residues" evidence="1">
    <location>
        <begin position="159"/>
        <end position="170"/>
    </location>
</feature>
<feature type="compositionally biased region" description="Basic and acidic residues" evidence="1">
    <location>
        <begin position="98"/>
        <end position="138"/>
    </location>
</feature>
<sequence>MLYAACMERRVKLGRRSKEKKVVDLYLPVSSTEPISMMSYNLGDDNLSEQYVNLVDTKRGKETNRDELIQSLAGKLREFKDVNVKRKQRRSSKHRKSSKESRIEEDVSSRRTDDGSSTRERDESSRRRKEDAGMRKYDDEESSDFETAVRTADRRRRREGMWDSSTRDRR</sequence>
<name>A0A0K0DGY2_ANGCA</name>
<feature type="region of interest" description="Disordered" evidence="1">
    <location>
        <begin position="79"/>
        <end position="170"/>
    </location>
</feature>
<dbReference type="Proteomes" id="UP000035642">
    <property type="component" value="Unassembled WGS sequence"/>
</dbReference>
<accession>A0A0K0DGY2</accession>
<reference evidence="3" key="2">
    <citation type="submission" date="2017-02" db="UniProtKB">
        <authorList>
            <consortium name="WormBaseParasite"/>
        </authorList>
    </citation>
    <scope>IDENTIFICATION</scope>
</reference>
<keyword evidence="2" id="KW-1185">Reference proteome</keyword>